<feature type="binding site" evidence="3">
    <location>
        <position position="261"/>
    </location>
    <ligand>
        <name>shikimate</name>
        <dbReference type="ChEBI" id="CHEBI:36208"/>
    </ligand>
</feature>
<organism evidence="5 6">
    <name type="scientific">Amycolatopsis albidoflavus</name>
    <dbReference type="NCBI Taxonomy" id="102226"/>
    <lineage>
        <taxon>Bacteria</taxon>
        <taxon>Bacillati</taxon>
        <taxon>Actinomycetota</taxon>
        <taxon>Actinomycetes</taxon>
        <taxon>Pseudonocardiales</taxon>
        <taxon>Pseudonocardiaceae</taxon>
        <taxon>Amycolatopsis</taxon>
    </lineage>
</organism>
<dbReference type="CDD" id="cd01065">
    <property type="entry name" value="NAD_bind_Shikimate_DH"/>
    <property type="match status" value="1"/>
</dbReference>
<reference evidence="6" key="1">
    <citation type="journal article" date="2019" name="Int. J. Syst. Evol. Microbiol.">
        <title>The Global Catalogue of Microorganisms (GCM) 10K type strain sequencing project: providing services to taxonomists for standard genome sequencing and annotation.</title>
        <authorList>
            <consortium name="The Broad Institute Genomics Platform"/>
            <consortium name="The Broad Institute Genome Sequencing Center for Infectious Disease"/>
            <person name="Wu L."/>
            <person name="Ma J."/>
        </authorList>
    </citation>
    <scope>NUCLEOTIDE SEQUENCE [LARGE SCALE GENOMIC DNA]</scope>
    <source>
        <strain evidence="6">CGMCC 4.7638</strain>
    </source>
</reference>
<evidence type="ECO:0000256" key="1">
    <source>
        <dbReference type="ARBA" id="ARBA00004871"/>
    </source>
</evidence>
<dbReference type="RefSeq" id="WP_344284345.1">
    <property type="nucleotide sequence ID" value="NZ_BAAAHV010000022.1"/>
</dbReference>
<keyword evidence="3" id="KW-0521">NADP</keyword>
<feature type="domain" description="Shikimate dehydrogenase substrate binding N-terminal" evidence="4">
    <location>
        <begin position="15"/>
        <end position="102"/>
    </location>
</feature>
<comment type="function">
    <text evidence="3">Involved in the biosynthesis of the chorismate, which leads to the biosynthesis of aromatic amino acids. Catalyzes the reversible NADPH linked reduction of 3-dehydroshikimate (DHSA) to yield shikimate (SA).</text>
</comment>
<feature type="binding site" evidence="3">
    <location>
        <position position="115"/>
    </location>
    <ligand>
        <name>shikimate</name>
        <dbReference type="ChEBI" id="CHEBI:36208"/>
    </ligand>
</feature>
<dbReference type="Gene3D" id="3.40.50.10860">
    <property type="entry name" value="Leucine Dehydrogenase, chain A, domain 1"/>
    <property type="match status" value="1"/>
</dbReference>
<dbReference type="NCBIfam" id="NF009201">
    <property type="entry name" value="PRK12549.1"/>
    <property type="match status" value="1"/>
</dbReference>
<feature type="binding site" evidence="3">
    <location>
        <position position="75"/>
    </location>
    <ligand>
        <name>shikimate</name>
        <dbReference type="ChEBI" id="CHEBI:36208"/>
    </ligand>
</feature>
<evidence type="ECO:0000256" key="3">
    <source>
        <dbReference type="HAMAP-Rule" id="MF_00222"/>
    </source>
</evidence>
<dbReference type="GO" id="GO:0004764">
    <property type="term" value="F:shikimate 3-dehydrogenase (NADP+) activity"/>
    <property type="evidence" value="ECO:0007669"/>
    <property type="project" value="UniProtKB-EC"/>
</dbReference>
<gene>
    <name evidence="3" type="primary">aroE</name>
    <name evidence="5" type="ORF">ACFSUT_25875</name>
</gene>
<dbReference type="Proteomes" id="UP001597542">
    <property type="component" value="Unassembled WGS sequence"/>
</dbReference>
<comment type="similarity">
    <text evidence="3">Belongs to the shikimate dehydrogenase family.</text>
</comment>
<feature type="binding site" evidence="3">
    <location>
        <position position="231"/>
    </location>
    <ligand>
        <name>NADP(+)</name>
        <dbReference type="ChEBI" id="CHEBI:58349"/>
    </ligand>
</feature>
<evidence type="ECO:0000256" key="2">
    <source>
        <dbReference type="ARBA" id="ARBA00023141"/>
    </source>
</evidence>
<comment type="caution">
    <text evidence="3">Lacks conserved residue(s) required for the propagation of feature annotation.</text>
</comment>
<dbReference type="Pfam" id="PF08501">
    <property type="entry name" value="Shikimate_dh_N"/>
    <property type="match status" value="1"/>
</dbReference>
<keyword evidence="2 3" id="KW-0057">Aromatic amino acid biosynthesis</keyword>
<feature type="binding site" evidence="3">
    <location>
        <position position="100"/>
    </location>
    <ligand>
        <name>shikimate</name>
        <dbReference type="ChEBI" id="CHEBI:36208"/>
    </ligand>
</feature>
<sequence>MSPDRTVPGRLLTGLVGTGIGPSLSPALHEREARELGLECTYTRFDLDVLGVPAGAVGELLAQARAEGLAGVNVTHPCKQLVIPHLDELSPDAAAIGAVNTVVFDGQRTVGHNTDWSGFRDGFVAGLPDAPLRRVVLLGAGGAGAAAAHALLTLGAESLAVLDTDTTRAVRLADDLAMRFGPGRVWAGRGLERELSEAGGLVHATPVGMAGHPGLPLPMSLLRKELWVAEIVYRPLETALLRAARALGCRTLDGGPMAVHQAAAALKLFCGREPDPARMLRHLTELVSAETPGGTSRVA</sequence>
<dbReference type="Gene3D" id="3.40.50.720">
    <property type="entry name" value="NAD(P)-binding Rossmann-like Domain"/>
    <property type="match status" value="1"/>
</dbReference>
<keyword evidence="3" id="KW-0028">Amino-acid biosynthesis</keyword>
<comment type="caution">
    <text evidence="5">The sequence shown here is derived from an EMBL/GenBank/DDBJ whole genome shotgun (WGS) entry which is preliminary data.</text>
</comment>
<dbReference type="SUPFAM" id="SSF51735">
    <property type="entry name" value="NAD(P)-binding Rossmann-fold domains"/>
    <property type="match status" value="1"/>
</dbReference>
<comment type="pathway">
    <text evidence="1 3">Metabolic intermediate biosynthesis; chorismate biosynthesis; chorismate from D-erythrose 4-phosphate and phosphoenolpyruvate: step 4/7.</text>
</comment>
<feature type="active site" description="Proton acceptor" evidence="3">
    <location>
        <position position="79"/>
    </location>
</feature>
<feature type="binding site" evidence="3">
    <location>
        <begin position="23"/>
        <end position="25"/>
    </location>
    <ligand>
        <name>shikimate</name>
        <dbReference type="ChEBI" id="CHEBI:36208"/>
    </ligand>
</feature>
<feature type="binding site" evidence="3">
    <location>
        <position position="233"/>
    </location>
    <ligand>
        <name>shikimate</name>
        <dbReference type="ChEBI" id="CHEBI:36208"/>
    </ligand>
</feature>
<evidence type="ECO:0000313" key="6">
    <source>
        <dbReference type="Proteomes" id="UP001597542"/>
    </source>
</evidence>
<dbReference type="NCBIfam" id="NF001319">
    <property type="entry name" value="PRK00258.3-3"/>
    <property type="match status" value="1"/>
</dbReference>
<evidence type="ECO:0000259" key="4">
    <source>
        <dbReference type="Pfam" id="PF08501"/>
    </source>
</evidence>
<dbReference type="InterPro" id="IPR046346">
    <property type="entry name" value="Aminoacid_DH-like_N_sf"/>
</dbReference>
<dbReference type="EC" id="1.1.1.25" evidence="3"/>
<dbReference type="EMBL" id="JBHUKQ010000014">
    <property type="protein sequence ID" value="MFD2483733.1"/>
    <property type="molecule type" value="Genomic_DNA"/>
</dbReference>
<evidence type="ECO:0000313" key="5">
    <source>
        <dbReference type="EMBL" id="MFD2483733.1"/>
    </source>
</evidence>
<feature type="binding site" evidence="3">
    <location>
        <begin position="139"/>
        <end position="143"/>
    </location>
    <ligand>
        <name>NADP(+)</name>
        <dbReference type="ChEBI" id="CHEBI:58349"/>
    </ligand>
</feature>
<keyword evidence="3 5" id="KW-0560">Oxidoreductase</keyword>
<dbReference type="HAMAP" id="MF_00222">
    <property type="entry name" value="Shikimate_DH_AroE"/>
    <property type="match status" value="1"/>
</dbReference>
<name>A0ABW5I3M2_9PSEU</name>
<dbReference type="PANTHER" id="PTHR21089:SF1">
    <property type="entry name" value="BIFUNCTIONAL 3-DEHYDROQUINATE DEHYDRATASE_SHIKIMATE DEHYDROGENASE, CHLOROPLASTIC"/>
    <property type="match status" value="1"/>
</dbReference>
<keyword evidence="6" id="KW-1185">Reference proteome</keyword>
<feature type="binding site" evidence="3">
    <location>
        <position position="254"/>
    </location>
    <ligand>
        <name>NADP(+)</name>
        <dbReference type="ChEBI" id="CHEBI:58349"/>
    </ligand>
</feature>
<dbReference type="InterPro" id="IPR022893">
    <property type="entry name" value="Shikimate_DH_fam"/>
</dbReference>
<dbReference type="PANTHER" id="PTHR21089">
    <property type="entry name" value="SHIKIMATE DEHYDROGENASE"/>
    <property type="match status" value="1"/>
</dbReference>
<protein>
    <recommendedName>
        <fullName evidence="3">Shikimate dehydrogenase (NADP(+))</fullName>
        <shortName evidence="3">SDH</shortName>
        <ecNumber evidence="3">1.1.1.25</ecNumber>
    </recommendedName>
</protein>
<dbReference type="InterPro" id="IPR013708">
    <property type="entry name" value="Shikimate_DH-bd_N"/>
</dbReference>
<accession>A0ABW5I3M2</accession>
<comment type="subunit">
    <text evidence="3">Homodimer.</text>
</comment>
<comment type="catalytic activity">
    <reaction evidence="3">
        <text>shikimate + NADP(+) = 3-dehydroshikimate + NADPH + H(+)</text>
        <dbReference type="Rhea" id="RHEA:17737"/>
        <dbReference type="ChEBI" id="CHEBI:15378"/>
        <dbReference type="ChEBI" id="CHEBI:16630"/>
        <dbReference type="ChEBI" id="CHEBI:36208"/>
        <dbReference type="ChEBI" id="CHEBI:57783"/>
        <dbReference type="ChEBI" id="CHEBI:58349"/>
        <dbReference type="EC" id="1.1.1.25"/>
    </reaction>
</comment>
<dbReference type="InterPro" id="IPR036291">
    <property type="entry name" value="NAD(P)-bd_dom_sf"/>
</dbReference>
<proteinExistence type="inferred from homology"/>
<dbReference type="SUPFAM" id="SSF53223">
    <property type="entry name" value="Aminoacid dehydrogenase-like, N-terminal domain"/>
    <property type="match status" value="1"/>
</dbReference>